<reference evidence="2" key="1">
    <citation type="journal article" date="2019" name="Int. J. Syst. Evol. Microbiol.">
        <title>The Global Catalogue of Microorganisms (GCM) 10K type strain sequencing project: providing services to taxonomists for standard genome sequencing and annotation.</title>
        <authorList>
            <consortium name="The Broad Institute Genomics Platform"/>
            <consortium name="The Broad Institute Genome Sequencing Center for Infectious Disease"/>
            <person name="Wu L."/>
            <person name="Ma J."/>
        </authorList>
    </citation>
    <scope>NUCLEOTIDE SEQUENCE [LARGE SCALE GENOMIC DNA]</scope>
    <source>
        <strain evidence="2">JCM 18283</strain>
    </source>
</reference>
<proteinExistence type="predicted"/>
<dbReference type="EMBL" id="BAABJI010000001">
    <property type="protein sequence ID" value="GAA4907006.1"/>
    <property type="molecule type" value="Genomic_DNA"/>
</dbReference>
<comment type="caution">
    <text evidence="1">The sequence shown here is derived from an EMBL/GenBank/DDBJ whole genome shotgun (WGS) entry which is preliminary data.</text>
</comment>
<dbReference type="RefSeq" id="WP_345329538.1">
    <property type="nucleotide sequence ID" value="NZ_BAABJI010000001.1"/>
</dbReference>
<keyword evidence="2" id="KW-1185">Reference proteome</keyword>
<evidence type="ECO:0000313" key="1">
    <source>
        <dbReference type="EMBL" id="GAA4907006.1"/>
    </source>
</evidence>
<sequence length="309" mass="34873">MLNELKDDNLIIFNTPVGFNVSDVFCDFTKKDLPKIEYLLNQINWCKDIRGYQVHIGNHAWSLCMSRGEVSKILSRLVEHKIITKASNHNAGVNSNGYVMVKPYTNDNSVKKFYHVQDYLFLQKLQADKWIAKGKEHSAYIKPASTNTESVVNLQARINQLEALLIENGISIPPAMELVKNSSTSKKILQIQKLEVISEARDEPVVVNQPNLIIDELNNLNPYLKFTDVGNDMVEYSYHSKQGLITDFSELSPILNRLTIHTKFKLLSDVLNNTSPVFTFPLIGTGGRLSLETVNQGGYTIISFKQLAA</sequence>
<evidence type="ECO:0000313" key="2">
    <source>
        <dbReference type="Proteomes" id="UP001501436"/>
    </source>
</evidence>
<dbReference type="Proteomes" id="UP001501436">
    <property type="component" value="Unassembled WGS sequence"/>
</dbReference>
<accession>A0ABP9FKR2</accession>
<organism evidence="1 2">
    <name type="scientific">Mucilaginibacter defluvii</name>
    <dbReference type="NCBI Taxonomy" id="1196019"/>
    <lineage>
        <taxon>Bacteria</taxon>
        <taxon>Pseudomonadati</taxon>
        <taxon>Bacteroidota</taxon>
        <taxon>Sphingobacteriia</taxon>
        <taxon>Sphingobacteriales</taxon>
        <taxon>Sphingobacteriaceae</taxon>
        <taxon>Mucilaginibacter</taxon>
    </lineage>
</organism>
<gene>
    <name evidence="1" type="ORF">GCM10023313_07180</name>
</gene>
<protein>
    <submittedName>
        <fullName evidence="1">Uncharacterized protein</fullName>
    </submittedName>
</protein>
<name>A0ABP9FKR2_9SPHI</name>